<keyword evidence="6 7" id="KW-0472">Membrane</keyword>
<keyword evidence="2 7" id="KW-0813">Transport</keyword>
<evidence type="ECO:0000256" key="3">
    <source>
        <dbReference type="ARBA" id="ARBA00022475"/>
    </source>
</evidence>
<dbReference type="PANTHER" id="PTHR30151:SF0">
    <property type="entry name" value="ABC TRANSPORTER PERMEASE PROTEIN MJ0413-RELATED"/>
    <property type="match status" value="1"/>
</dbReference>
<feature type="transmembrane region" description="Helical" evidence="7">
    <location>
        <begin position="249"/>
        <end position="270"/>
    </location>
</feature>
<evidence type="ECO:0000256" key="4">
    <source>
        <dbReference type="ARBA" id="ARBA00022692"/>
    </source>
</evidence>
<dbReference type="EMBL" id="LGTE01000016">
    <property type="protein sequence ID" value="KNZ69137.1"/>
    <property type="molecule type" value="Genomic_DNA"/>
</dbReference>
<dbReference type="AlphaFoldDB" id="A0A0L6W0M4"/>
<evidence type="ECO:0000256" key="2">
    <source>
        <dbReference type="ARBA" id="ARBA00022448"/>
    </source>
</evidence>
<dbReference type="InterPro" id="IPR035906">
    <property type="entry name" value="MetI-like_sf"/>
</dbReference>
<organism evidence="9 10">
    <name type="scientific">Thermincola ferriacetica</name>
    <dbReference type="NCBI Taxonomy" id="281456"/>
    <lineage>
        <taxon>Bacteria</taxon>
        <taxon>Bacillati</taxon>
        <taxon>Bacillota</taxon>
        <taxon>Clostridia</taxon>
        <taxon>Eubacteriales</taxon>
        <taxon>Thermincolaceae</taxon>
        <taxon>Thermincola</taxon>
    </lineage>
</organism>
<reference evidence="10" key="1">
    <citation type="submission" date="2015-07" db="EMBL/GenBank/DDBJ databases">
        <title>Complete Genome of Thermincola ferriacetica strain Z-0001T.</title>
        <authorList>
            <person name="Lusk B."/>
            <person name="Badalamenti J.P."/>
            <person name="Parameswaran P."/>
            <person name="Bond D.R."/>
            <person name="Torres C.I."/>
        </authorList>
    </citation>
    <scope>NUCLEOTIDE SEQUENCE [LARGE SCALE GENOMIC DNA]</scope>
    <source>
        <strain evidence="10">Z-0001</strain>
    </source>
</reference>
<evidence type="ECO:0000256" key="6">
    <source>
        <dbReference type="ARBA" id="ARBA00023136"/>
    </source>
</evidence>
<keyword evidence="10" id="KW-1185">Reference proteome</keyword>
<dbReference type="Pfam" id="PF00528">
    <property type="entry name" value="BPD_transp_1"/>
    <property type="match status" value="1"/>
</dbReference>
<dbReference type="Proteomes" id="UP000037175">
    <property type="component" value="Unassembled WGS sequence"/>
</dbReference>
<comment type="similarity">
    <text evidence="7">Belongs to the binding-protein-dependent transport system permease family.</text>
</comment>
<keyword evidence="3" id="KW-1003">Cell membrane</keyword>
<evidence type="ECO:0000313" key="10">
    <source>
        <dbReference type="Proteomes" id="UP000037175"/>
    </source>
</evidence>
<feature type="transmembrane region" description="Helical" evidence="7">
    <location>
        <begin position="127"/>
        <end position="144"/>
    </location>
</feature>
<dbReference type="InterPro" id="IPR000515">
    <property type="entry name" value="MetI-like"/>
</dbReference>
<gene>
    <name evidence="9" type="ORF">Tfer_2241</name>
</gene>
<dbReference type="PANTHER" id="PTHR30151">
    <property type="entry name" value="ALKANE SULFONATE ABC TRANSPORTER-RELATED, MEMBRANE SUBUNIT"/>
    <property type="match status" value="1"/>
</dbReference>
<evidence type="ECO:0000259" key="8">
    <source>
        <dbReference type="PROSITE" id="PS50928"/>
    </source>
</evidence>
<protein>
    <submittedName>
        <fullName evidence="9">Binding-protein-dependent transport system inner membrane protein</fullName>
    </submittedName>
</protein>
<accession>A0A0L6W0M4</accession>
<dbReference type="CDD" id="cd06261">
    <property type="entry name" value="TM_PBP2"/>
    <property type="match status" value="1"/>
</dbReference>
<dbReference type="Gene3D" id="1.10.3720.10">
    <property type="entry name" value="MetI-like"/>
    <property type="match status" value="1"/>
</dbReference>
<evidence type="ECO:0000256" key="5">
    <source>
        <dbReference type="ARBA" id="ARBA00022989"/>
    </source>
</evidence>
<feature type="transmembrane region" description="Helical" evidence="7">
    <location>
        <begin position="215"/>
        <end position="237"/>
    </location>
</feature>
<dbReference type="RefSeq" id="WP_052218397.1">
    <property type="nucleotide sequence ID" value="NZ_LGTE01000016.1"/>
</dbReference>
<dbReference type="PROSITE" id="PS50928">
    <property type="entry name" value="ABC_TM1"/>
    <property type="match status" value="1"/>
</dbReference>
<feature type="transmembrane region" description="Helical" evidence="7">
    <location>
        <begin position="192"/>
        <end position="209"/>
    </location>
</feature>
<name>A0A0L6W0M4_9FIRM</name>
<comment type="caution">
    <text evidence="9">The sequence shown here is derived from an EMBL/GenBank/DDBJ whole genome shotgun (WGS) entry which is preliminary data.</text>
</comment>
<comment type="subcellular location">
    <subcellularLocation>
        <location evidence="1 7">Cell membrane</location>
        <topology evidence="1 7">Multi-pass membrane protein</topology>
    </subcellularLocation>
</comment>
<feature type="transmembrane region" description="Helical" evidence="7">
    <location>
        <begin position="81"/>
        <end position="106"/>
    </location>
</feature>
<dbReference type="GO" id="GO:0055085">
    <property type="term" value="P:transmembrane transport"/>
    <property type="evidence" value="ECO:0007669"/>
    <property type="project" value="InterPro"/>
</dbReference>
<feature type="domain" description="ABC transmembrane type-1" evidence="8">
    <location>
        <begin position="82"/>
        <end position="271"/>
    </location>
</feature>
<feature type="transmembrane region" description="Helical" evidence="7">
    <location>
        <begin position="150"/>
        <end position="171"/>
    </location>
</feature>
<sequence length="278" mass="30987">MDWFICPPAETANVQLKGICFRKKINWVFLRVLSIITVLGLWQVLVSLRLLELPSPWETIKTFIYLLVYGDPLFNKTLVEIVWSSLQIVIKACLLSFAVAIPLGILMGTVTWVRQYVDSVLEMLRPIPPLAWIPLAYVIFARAGSPTECVQVFVVFIGAFFPVLLDTIHGINMVSGIYVEAAMTMGASRWQILTRIMLPGALPSIFNGIRVGFGVGWMCIVAAEFVGGKLGIGYYIWSSYSIGGREAEIISGIIAIGLVGTAINRMVLFLEERLIQWR</sequence>
<feature type="transmembrane region" description="Helical" evidence="7">
    <location>
        <begin position="25"/>
        <end position="45"/>
    </location>
</feature>
<keyword evidence="5 7" id="KW-1133">Transmembrane helix</keyword>
<proteinExistence type="inferred from homology"/>
<dbReference type="GO" id="GO:0005886">
    <property type="term" value="C:plasma membrane"/>
    <property type="evidence" value="ECO:0007669"/>
    <property type="project" value="UniProtKB-SubCell"/>
</dbReference>
<evidence type="ECO:0000256" key="1">
    <source>
        <dbReference type="ARBA" id="ARBA00004651"/>
    </source>
</evidence>
<keyword evidence="4 7" id="KW-0812">Transmembrane</keyword>
<evidence type="ECO:0000313" key="9">
    <source>
        <dbReference type="EMBL" id="KNZ69137.1"/>
    </source>
</evidence>
<dbReference type="SUPFAM" id="SSF161098">
    <property type="entry name" value="MetI-like"/>
    <property type="match status" value="1"/>
</dbReference>
<evidence type="ECO:0000256" key="7">
    <source>
        <dbReference type="RuleBase" id="RU363032"/>
    </source>
</evidence>